<gene>
    <name evidence="2" type="ORF">A2785_04125</name>
</gene>
<feature type="region of interest" description="Disordered" evidence="1">
    <location>
        <begin position="66"/>
        <end position="139"/>
    </location>
</feature>
<feature type="compositionally biased region" description="Basic and acidic residues" evidence="1">
    <location>
        <begin position="1"/>
        <end position="24"/>
    </location>
</feature>
<dbReference type="EMBL" id="MHCI01000005">
    <property type="protein sequence ID" value="OGY17176.1"/>
    <property type="molecule type" value="Genomic_DNA"/>
</dbReference>
<evidence type="ECO:0000256" key="1">
    <source>
        <dbReference type="SAM" id="MobiDB-lite"/>
    </source>
</evidence>
<feature type="region of interest" description="Disordered" evidence="1">
    <location>
        <begin position="1"/>
        <end position="42"/>
    </location>
</feature>
<proteinExistence type="predicted"/>
<evidence type="ECO:0000313" key="2">
    <source>
        <dbReference type="EMBL" id="OGY17176.1"/>
    </source>
</evidence>
<reference evidence="2 3" key="1">
    <citation type="journal article" date="2016" name="Nat. Commun.">
        <title>Thousands of microbial genomes shed light on interconnected biogeochemical processes in an aquifer system.</title>
        <authorList>
            <person name="Anantharaman K."/>
            <person name="Brown C.T."/>
            <person name="Hug L.A."/>
            <person name="Sharon I."/>
            <person name="Castelle C.J."/>
            <person name="Probst A.J."/>
            <person name="Thomas B.C."/>
            <person name="Singh A."/>
            <person name="Wilkins M.J."/>
            <person name="Karaoz U."/>
            <person name="Brodie E.L."/>
            <person name="Williams K.H."/>
            <person name="Hubbard S.S."/>
            <person name="Banfield J.F."/>
        </authorList>
    </citation>
    <scope>NUCLEOTIDE SEQUENCE [LARGE SCALE GENOMIC DNA]</scope>
</reference>
<dbReference type="AlphaFoldDB" id="A0A1G1VP54"/>
<dbReference type="Proteomes" id="UP000179069">
    <property type="component" value="Unassembled WGS sequence"/>
</dbReference>
<feature type="compositionally biased region" description="Basic and acidic residues" evidence="1">
    <location>
        <begin position="76"/>
        <end position="98"/>
    </location>
</feature>
<sequence length="139" mass="15896">MDDVSAEKFNRYSPDTRVRPPSERVHRHSRGEKQGHPKNPVAVVRDARLREQHEQHAVREEIEEAFVGDHAVGQSDGRDIHIDSQARREAQRAARGDDGNQDGRGTAPLSGEALRQAKAEARRERTMKFFGRERRKVKL</sequence>
<protein>
    <submittedName>
        <fullName evidence="2">Uncharacterized protein</fullName>
    </submittedName>
</protein>
<accession>A0A1G1VP54</accession>
<feature type="compositionally biased region" description="Basic and acidic residues" evidence="1">
    <location>
        <begin position="115"/>
        <end position="132"/>
    </location>
</feature>
<organism evidence="2 3">
    <name type="scientific">Candidatus Chisholmbacteria bacterium RIFCSPHIGHO2_01_FULL_49_18</name>
    <dbReference type="NCBI Taxonomy" id="1797590"/>
    <lineage>
        <taxon>Bacteria</taxon>
        <taxon>Candidatus Chisholmiibacteriota</taxon>
    </lineage>
</organism>
<comment type="caution">
    <text evidence="2">The sequence shown here is derived from an EMBL/GenBank/DDBJ whole genome shotgun (WGS) entry which is preliminary data.</text>
</comment>
<name>A0A1G1VP54_9BACT</name>
<evidence type="ECO:0000313" key="3">
    <source>
        <dbReference type="Proteomes" id="UP000179069"/>
    </source>
</evidence>